<dbReference type="InterPro" id="IPR028098">
    <property type="entry name" value="Glyco_trans_4-like_N"/>
</dbReference>
<dbReference type="EMBL" id="JAJAPW010000004">
    <property type="protein sequence ID" value="MCB4799525.1"/>
    <property type="molecule type" value="Genomic_DNA"/>
</dbReference>
<reference evidence="3" key="1">
    <citation type="submission" date="2021-10" db="EMBL/GenBank/DDBJ databases">
        <title>Tamlana sargassums sp. nov., and Tamlana laminarinivorans sp. nov., two new bacteria isolated from the brown alga.</title>
        <authorList>
            <person name="Li J."/>
        </authorList>
    </citation>
    <scope>NUCLEOTIDE SEQUENCE</scope>
    <source>
        <strain evidence="3">PT2-4</strain>
    </source>
</reference>
<dbReference type="Proteomes" id="UP001139199">
    <property type="component" value="Unassembled WGS sequence"/>
</dbReference>
<accession>A0A9X1I157</accession>
<sequence>MKPKICLLTDSLSSGGAEKMVANLSVSFSKKGYEVVIVLMNDNIDYNFKGRIFNFGKIKATHSIFTSFLKLRTFVKYENFDVILDHRVRDKFLKEFAFAQFIFKKAAVVYCVHSYKLNLYFSTINKKPLTRFTLVKNREIVTVSKEIKDVLNSVLSLNSTVIYNYPMFKENKKVELQELPEKYIIAVGRLDKIKQFDVLIKCYKNSNLSSHNIKLLILGEGKEKRSLANLIDRLNLDDYVHLKGFVNNPEKYIKNAKALVMSSVSEGFPMVLIEAMALKTPCVSFDCYSGPNEIIKHNINGILVEKQNKEELTKAMDKLLLDDVFYASIKRNLQSDELMFSEEKILKQWVKIISK</sequence>
<dbReference type="PANTHER" id="PTHR12526">
    <property type="entry name" value="GLYCOSYLTRANSFERASE"/>
    <property type="match status" value="1"/>
</dbReference>
<dbReference type="SUPFAM" id="SSF53756">
    <property type="entry name" value="UDP-Glycosyltransferase/glycogen phosphorylase"/>
    <property type="match status" value="1"/>
</dbReference>
<feature type="domain" description="Glycosyltransferase subfamily 4-like N-terminal" evidence="2">
    <location>
        <begin position="15"/>
        <end position="164"/>
    </location>
</feature>
<evidence type="ECO:0000259" key="1">
    <source>
        <dbReference type="Pfam" id="PF00534"/>
    </source>
</evidence>
<dbReference type="PANTHER" id="PTHR12526:SF630">
    <property type="entry name" value="GLYCOSYLTRANSFERASE"/>
    <property type="match status" value="1"/>
</dbReference>
<keyword evidence="3" id="KW-0328">Glycosyltransferase</keyword>
<dbReference type="InterPro" id="IPR001296">
    <property type="entry name" value="Glyco_trans_1"/>
</dbReference>
<gene>
    <name evidence="3" type="ORF">LG649_11745</name>
</gene>
<keyword evidence="3" id="KW-0808">Transferase</keyword>
<evidence type="ECO:0000313" key="4">
    <source>
        <dbReference type="Proteomes" id="UP001139199"/>
    </source>
</evidence>
<evidence type="ECO:0000259" key="2">
    <source>
        <dbReference type="Pfam" id="PF13439"/>
    </source>
</evidence>
<dbReference type="GO" id="GO:0016757">
    <property type="term" value="F:glycosyltransferase activity"/>
    <property type="evidence" value="ECO:0007669"/>
    <property type="project" value="UniProtKB-KW"/>
</dbReference>
<dbReference type="Pfam" id="PF13439">
    <property type="entry name" value="Glyco_transf_4"/>
    <property type="match status" value="1"/>
</dbReference>
<dbReference type="Pfam" id="PF00534">
    <property type="entry name" value="Glycos_transf_1"/>
    <property type="match status" value="1"/>
</dbReference>
<dbReference type="Gene3D" id="3.40.50.2000">
    <property type="entry name" value="Glycogen Phosphorylase B"/>
    <property type="match status" value="2"/>
</dbReference>
<organism evidence="3 4">
    <name type="scientific">Neotamlana laminarinivorans</name>
    <dbReference type="NCBI Taxonomy" id="2883124"/>
    <lineage>
        <taxon>Bacteria</taxon>
        <taxon>Pseudomonadati</taxon>
        <taxon>Bacteroidota</taxon>
        <taxon>Flavobacteriia</taxon>
        <taxon>Flavobacteriales</taxon>
        <taxon>Flavobacteriaceae</taxon>
        <taxon>Neotamlana</taxon>
    </lineage>
</organism>
<dbReference type="RefSeq" id="WP_226544003.1">
    <property type="nucleotide sequence ID" value="NZ_JAJAPW010000004.1"/>
</dbReference>
<proteinExistence type="predicted"/>
<keyword evidence="4" id="KW-1185">Reference proteome</keyword>
<protein>
    <submittedName>
        <fullName evidence="3">Glycosyltransferase</fullName>
        <ecNumber evidence="3">2.4.-.-</ecNumber>
    </submittedName>
</protein>
<name>A0A9X1I157_9FLAO</name>
<dbReference type="EC" id="2.4.-.-" evidence="3"/>
<comment type="caution">
    <text evidence="3">The sequence shown here is derived from an EMBL/GenBank/DDBJ whole genome shotgun (WGS) entry which is preliminary data.</text>
</comment>
<dbReference type="AlphaFoldDB" id="A0A9X1I157"/>
<feature type="domain" description="Glycosyl transferase family 1" evidence="1">
    <location>
        <begin position="169"/>
        <end position="332"/>
    </location>
</feature>
<evidence type="ECO:0000313" key="3">
    <source>
        <dbReference type="EMBL" id="MCB4799525.1"/>
    </source>
</evidence>